<name>A0A7V4WWN3_CALAY</name>
<keyword evidence="1" id="KW-0812">Transmembrane</keyword>
<protein>
    <recommendedName>
        <fullName evidence="3">SxtJ</fullName>
    </recommendedName>
</protein>
<proteinExistence type="predicted"/>
<feature type="transmembrane region" description="Helical" evidence="1">
    <location>
        <begin position="24"/>
        <end position="41"/>
    </location>
</feature>
<evidence type="ECO:0008006" key="3">
    <source>
        <dbReference type="Google" id="ProtNLM"/>
    </source>
</evidence>
<dbReference type="AlphaFoldDB" id="A0A7V4WWN3"/>
<dbReference type="InterPro" id="IPR045781">
    <property type="entry name" value="SxtJ"/>
</dbReference>
<feature type="transmembrane region" description="Helical" evidence="1">
    <location>
        <begin position="47"/>
        <end position="65"/>
    </location>
</feature>
<sequence length="141" mass="16094">MSWIKDVKADLTGLDYSRQSLQRFAWLVGSVLLLIGIYLYYKKITSAAAIVSIPGLLLLIASFIAPASLKRIYTIWMALAFLIGWLVSRILLTFIFYLLVAPIGLVAKVFGKHFLEIAQRPDQNSYWVKKNKTDSNYEKLY</sequence>
<evidence type="ECO:0000256" key="1">
    <source>
        <dbReference type="SAM" id="Phobius"/>
    </source>
</evidence>
<dbReference type="EMBL" id="DRQG01000144">
    <property type="protein sequence ID" value="HGY57108.1"/>
    <property type="molecule type" value="Genomic_DNA"/>
</dbReference>
<gene>
    <name evidence="2" type="ORF">ENK44_15470</name>
</gene>
<evidence type="ECO:0000313" key="2">
    <source>
        <dbReference type="EMBL" id="HGY57108.1"/>
    </source>
</evidence>
<organism evidence="2">
    <name type="scientific">Caldithrix abyssi</name>
    <dbReference type="NCBI Taxonomy" id="187145"/>
    <lineage>
        <taxon>Bacteria</taxon>
        <taxon>Pseudomonadati</taxon>
        <taxon>Calditrichota</taxon>
        <taxon>Calditrichia</taxon>
        <taxon>Calditrichales</taxon>
        <taxon>Calditrichaceae</taxon>
        <taxon>Caldithrix</taxon>
    </lineage>
</organism>
<reference evidence="2" key="1">
    <citation type="journal article" date="2020" name="mSystems">
        <title>Genome- and Community-Level Interaction Insights into Carbon Utilization and Element Cycling Functions of Hydrothermarchaeota in Hydrothermal Sediment.</title>
        <authorList>
            <person name="Zhou Z."/>
            <person name="Liu Y."/>
            <person name="Xu W."/>
            <person name="Pan J."/>
            <person name="Luo Z.H."/>
            <person name="Li M."/>
        </authorList>
    </citation>
    <scope>NUCLEOTIDE SEQUENCE [LARGE SCALE GENOMIC DNA]</scope>
    <source>
        <strain evidence="2">HyVt-577</strain>
    </source>
</reference>
<accession>A0A7V4WWN3</accession>
<comment type="caution">
    <text evidence="2">The sequence shown here is derived from an EMBL/GenBank/DDBJ whole genome shotgun (WGS) entry which is preliminary data.</text>
</comment>
<dbReference type="Pfam" id="PF19588">
    <property type="entry name" value="SxtJ"/>
    <property type="match status" value="1"/>
</dbReference>
<keyword evidence="1" id="KW-1133">Transmembrane helix</keyword>
<dbReference type="Proteomes" id="UP000885779">
    <property type="component" value="Unassembled WGS sequence"/>
</dbReference>
<keyword evidence="1" id="KW-0472">Membrane</keyword>